<dbReference type="GO" id="GO:0015944">
    <property type="term" value="P:formate oxidation"/>
    <property type="evidence" value="ECO:0007669"/>
    <property type="project" value="TreeGrafter"/>
</dbReference>
<dbReference type="SUPFAM" id="SSF81342">
    <property type="entry name" value="Transmembrane di-heme cytochromes"/>
    <property type="match status" value="1"/>
</dbReference>
<evidence type="ECO:0000256" key="10">
    <source>
        <dbReference type="ARBA" id="ARBA00022989"/>
    </source>
</evidence>
<dbReference type="Gene3D" id="1.20.950.20">
    <property type="entry name" value="Transmembrane di-heme cytochromes, Chain C"/>
    <property type="match status" value="1"/>
</dbReference>
<dbReference type="AlphaFoldDB" id="A0A1H9WB46"/>
<dbReference type="GO" id="GO:0046872">
    <property type="term" value="F:metal ion binding"/>
    <property type="evidence" value="ECO:0007669"/>
    <property type="project" value="UniProtKB-KW"/>
</dbReference>
<organism evidence="17 18">
    <name type="scientific">Tranquillimonas rosea</name>
    <dbReference type="NCBI Taxonomy" id="641238"/>
    <lineage>
        <taxon>Bacteria</taxon>
        <taxon>Pseudomonadati</taxon>
        <taxon>Pseudomonadota</taxon>
        <taxon>Alphaproteobacteria</taxon>
        <taxon>Rhodobacterales</taxon>
        <taxon>Roseobacteraceae</taxon>
        <taxon>Tranquillimonas</taxon>
    </lineage>
</organism>
<accession>A0A1H9WB46</accession>
<feature type="domain" description="Cytochrome b561 bacterial/Ni-hydrogenase" evidence="16">
    <location>
        <begin position="191"/>
        <end position="397"/>
    </location>
</feature>
<feature type="transmembrane region" description="Helical" evidence="14">
    <location>
        <begin position="153"/>
        <end position="174"/>
    </location>
</feature>
<dbReference type="GO" id="GO:0008863">
    <property type="term" value="F:formate dehydrogenase (NAD+) activity"/>
    <property type="evidence" value="ECO:0007669"/>
    <property type="project" value="InterPro"/>
</dbReference>
<dbReference type="PANTHER" id="PTHR30074:SF6">
    <property type="entry name" value="FORMATE DEHYDROGENASE GAMMA SUBUNIT"/>
    <property type="match status" value="1"/>
</dbReference>
<gene>
    <name evidence="17" type="ORF">SAMN04490244_11016</name>
</gene>
<dbReference type="InterPro" id="IPR016174">
    <property type="entry name" value="Di-haem_cyt_TM"/>
</dbReference>
<evidence type="ECO:0000256" key="11">
    <source>
        <dbReference type="ARBA" id="ARBA00023004"/>
    </source>
</evidence>
<evidence type="ECO:0000313" key="17">
    <source>
        <dbReference type="EMBL" id="SES31055.1"/>
    </source>
</evidence>
<keyword evidence="8" id="KW-0479">Metal-binding</keyword>
<keyword evidence="11" id="KW-0408">Iron</keyword>
<dbReference type="NCBIfam" id="TIGR01583">
    <property type="entry name" value="formate-DH-gamm"/>
    <property type="match status" value="1"/>
</dbReference>
<dbReference type="PANTHER" id="PTHR30074">
    <property type="entry name" value="FORMATE DEHYDROGENASE, NITRATE-INDUCIBLE, CYTOCHROME B556 FDN SUBUNIT"/>
    <property type="match status" value="1"/>
</dbReference>
<evidence type="ECO:0000256" key="14">
    <source>
        <dbReference type="SAM" id="Phobius"/>
    </source>
</evidence>
<feature type="transmembrane region" description="Helical" evidence="14">
    <location>
        <begin position="247"/>
        <end position="264"/>
    </location>
</feature>
<feature type="transmembrane region" description="Helical" evidence="14">
    <location>
        <begin position="198"/>
        <end position="219"/>
    </location>
</feature>
<evidence type="ECO:0000313" key="18">
    <source>
        <dbReference type="Proteomes" id="UP000198885"/>
    </source>
</evidence>
<dbReference type="RefSeq" id="WP_235859898.1">
    <property type="nucleotide sequence ID" value="NZ_FOGU01000010.1"/>
</dbReference>
<dbReference type="GO" id="GO:0036397">
    <property type="term" value="F:formate dehydrogenase (quinone) activity"/>
    <property type="evidence" value="ECO:0007669"/>
    <property type="project" value="TreeGrafter"/>
</dbReference>
<dbReference type="STRING" id="641238.SAMN04490244_11016"/>
<keyword evidence="4" id="KW-0813">Transport</keyword>
<feature type="transmembrane region" description="Helical" evidence="14">
    <location>
        <begin position="364"/>
        <end position="383"/>
    </location>
</feature>
<evidence type="ECO:0000256" key="2">
    <source>
        <dbReference type="ARBA" id="ARBA00004651"/>
    </source>
</evidence>
<keyword evidence="7 14" id="KW-0812">Transmembrane</keyword>
<proteinExistence type="inferred from homology"/>
<evidence type="ECO:0000256" key="12">
    <source>
        <dbReference type="ARBA" id="ARBA00023136"/>
    </source>
</evidence>
<sequence length="434" mass="47269">MRLSALLPLLLSLLLAMPLAAQDNVRPPESAVGGGFDSGETVRPPSDSVPQGAPPAVEARPETGGAQTLEDILRRQNGEELDDSFRREATGRNDGDAPTAGQLGTLGGASDPEIWRQLRYDTAQVQASARGPAADVLIQDGGMRWLQFREGPLATYGGYLLLGVLAILALFYLIRGRIRIDGAITGRRILRFQSIERFGHWLLAGSFIVLALSGLFLLFGRLGLIELIGKDFYADIAAVAIWSHNNISWAFMLGLVLVTVMWIADNIPNKTDLKWLAVGGGIFSRNVHPPAYKFNAGQKLIFWAVVLLGASISLSGLSLLFPFEMPLFAKTFEVINGMGIPGWFGYGPLPTDLAPHEEMQLSQVWHAIVAFLFMAVILGHIYIGTVGMEGAFDAMGSGRVEEQWAKEHHGLWVEQMKRKKRGAPARGRPAHPAE</sequence>
<feature type="transmembrane region" description="Helical" evidence="14">
    <location>
        <begin position="300"/>
        <end position="321"/>
    </location>
</feature>
<dbReference type="EMBL" id="FOGU01000010">
    <property type="protein sequence ID" value="SES31055.1"/>
    <property type="molecule type" value="Genomic_DNA"/>
</dbReference>
<evidence type="ECO:0000256" key="7">
    <source>
        <dbReference type="ARBA" id="ARBA00022692"/>
    </source>
</evidence>
<dbReference type="GO" id="GO:0009061">
    <property type="term" value="P:anaerobic respiration"/>
    <property type="evidence" value="ECO:0007669"/>
    <property type="project" value="TreeGrafter"/>
</dbReference>
<evidence type="ECO:0000259" key="16">
    <source>
        <dbReference type="Pfam" id="PF01292"/>
    </source>
</evidence>
<dbReference type="GO" id="GO:0005886">
    <property type="term" value="C:plasma membrane"/>
    <property type="evidence" value="ECO:0007669"/>
    <property type="project" value="UniProtKB-SubCell"/>
</dbReference>
<dbReference type="GO" id="GO:0009326">
    <property type="term" value="C:formate dehydrogenase complex"/>
    <property type="evidence" value="ECO:0007669"/>
    <property type="project" value="InterPro"/>
</dbReference>
<evidence type="ECO:0000256" key="9">
    <source>
        <dbReference type="ARBA" id="ARBA00022982"/>
    </source>
</evidence>
<feature type="region of interest" description="Disordered" evidence="13">
    <location>
        <begin position="28"/>
        <end position="108"/>
    </location>
</feature>
<dbReference type="InterPro" id="IPR011577">
    <property type="entry name" value="Cyt_b561_bac/Ni-Hgenase"/>
</dbReference>
<dbReference type="InterPro" id="IPR051817">
    <property type="entry name" value="FDH_cytochrome_b556_subunit"/>
</dbReference>
<evidence type="ECO:0000256" key="3">
    <source>
        <dbReference type="ARBA" id="ARBA00010747"/>
    </source>
</evidence>
<evidence type="ECO:0000256" key="15">
    <source>
        <dbReference type="SAM" id="SignalP"/>
    </source>
</evidence>
<evidence type="ECO:0000256" key="8">
    <source>
        <dbReference type="ARBA" id="ARBA00022723"/>
    </source>
</evidence>
<comment type="cofactor">
    <cofactor evidence="1">
        <name>heme</name>
        <dbReference type="ChEBI" id="CHEBI:30413"/>
    </cofactor>
</comment>
<keyword evidence="10 14" id="KW-1133">Transmembrane helix</keyword>
<name>A0A1H9WB46_9RHOB</name>
<feature type="chain" id="PRO_5011520335" evidence="15">
    <location>
        <begin position="22"/>
        <end position="434"/>
    </location>
</feature>
<keyword evidence="6" id="KW-0349">Heme</keyword>
<evidence type="ECO:0000256" key="1">
    <source>
        <dbReference type="ARBA" id="ARBA00001971"/>
    </source>
</evidence>
<feature type="signal peptide" evidence="15">
    <location>
        <begin position="1"/>
        <end position="21"/>
    </location>
</feature>
<evidence type="ECO:0000256" key="4">
    <source>
        <dbReference type="ARBA" id="ARBA00022448"/>
    </source>
</evidence>
<comment type="subcellular location">
    <subcellularLocation>
        <location evidence="2">Cell membrane</location>
        <topology evidence="2">Multi-pass membrane protein</topology>
    </subcellularLocation>
</comment>
<evidence type="ECO:0000256" key="13">
    <source>
        <dbReference type="SAM" id="MobiDB-lite"/>
    </source>
</evidence>
<reference evidence="17 18" key="1">
    <citation type="submission" date="2016-10" db="EMBL/GenBank/DDBJ databases">
        <authorList>
            <person name="de Groot N.N."/>
        </authorList>
    </citation>
    <scope>NUCLEOTIDE SEQUENCE [LARGE SCALE GENOMIC DNA]</scope>
    <source>
        <strain evidence="17 18">DSM 23042</strain>
    </source>
</reference>
<keyword evidence="12 14" id="KW-0472">Membrane</keyword>
<keyword evidence="15" id="KW-0732">Signal</keyword>
<protein>
    <submittedName>
        <fullName evidence="17">Formate dehydrogenase gamma subunit</fullName>
    </submittedName>
</protein>
<keyword evidence="9" id="KW-0249">Electron transport</keyword>
<keyword evidence="5" id="KW-1003">Cell membrane</keyword>
<dbReference type="InterPro" id="IPR006471">
    <property type="entry name" value="Formate_DH_gsu"/>
</dbReference>
<evidence type="ECO:0000256" key="5">
    <source>
        <dbReference type="ARBA" id="ARBA00022475"/>
    </source>
</evidence>
<evidence type="ECO:0000256" key="6">
    <source>
        <dbReference type="ARBA" id="ARBA00022617"/>
    </source>
</evidence>
<dbReference type="Proteomes" id="UP000198885">
    <property type="component" value="Unassembled WGS sequence"/>
</dbReference>
<keyword evidence="18" id="KW-1185">Reference proteome</keyword>
<dbReference type="GO" id="GO:0022904">
    <property type="term" value="P:respiratory electron transport chain"/>
    <property type="evidence" value="ECO:0007669"/>
    <property type="project" value="InterPro"/>
</dbReference>
<dbReference type="GO" id="GO:0009055">
    <property type="term" value="F:electron transfer activity"/>
    <property type="evidence" value="ECO:0007669"/>
    <property type="project" value="InterPro"/>
</dbReference>
<comment type="similarity">
    <text evidence="3">Belongs to the formate dehydrogenase gamma subunit family.</text>
</comment>
<dbReference type="Pfam" id="PF01292">
    <property type="entry name" value="Ni_hydr_CYTB"/>
    <property type="match status" value="1"/>
</dbReference>
<feature type="compositionally biased region" description="Basic and acidic residues" evidence="13">
    <location>
        <begin position="71"/>
        <end position="95"/>
    </location>
</feature>